<comment type="caution">
    <text evidence="2">The sequence shown here is derived from an EMBL/GenBank/DDBJ whole genome shotgun (WGS) entry which is preliminary data.</text>
</comment>
<reference evidence="2" key="1">
    <citation type="submission" date="2023-06" db="EMBL/GenBank/DDBJ databases">
        <title>Genome-scale phylogeny and comparative genomics of the fungal order Sordariales.</title>
        <authorList>
            <consortium name="Lawrence Berkeley National Laboratory"/>
            <person name="Hensen N."/>
            <person name="Bonometti L."/>
            <person name="Westerberg I."/>
            <person name="Brannstrom I.O."/>
            <person name="Guillou S."/>
            <person name="Cros-Aarteil S."/>
            <person name="Calhoun S."/>
            <person name="Haridas S."/>
            <person name="Kuo A."/>
            <person name="Mondo S."/>
            <person name="Pangilinan J."/>
            <person name="Riley R."/>
            <person name="Labutti K."/>
            <person name="Andreopoulos B."/>
            <person name="Lipzen A."/>
            <person name="Chen C."/>
            <person name="Yanf M."/>
            <person name="Daum C."/>
            <person name="Ng V."/>
            <person name="Clum A."/>
            <person name="Steindorff A."/>
            <person name="Ohm R."/>
            <person name="Martin F."/>
            <person name="Silar P."/>
            <person name="Natvig D."/>
            <person name="Lalanne C."/>
            <person name="Gautier V."/>
            <person name="Ament-Velasquez S.L."/>
            <person name="Kruys A."/>
            <person name="Hutchinson M.I."/>
            <person name="Powell A.J."/>
            <person name="Barry K."/>
            <person name="Miller A.N."/>
            <person name="Grigoriev I.V."/>
            <person name="Debuchy R."/>
            <person name="Gladieux P."/>
            <person name="Thoren M.H."/>
            <person name="Johannesson H."/>
        </authorList>
    </citation>
    <scope>NUCLEOTIDE SEQUENCE</scope>
    <source>
        <strain evidence="2">CBS 606.72</strain>
    </source>
</reference>
<accession>A0AA40BX86</accession>
<evidence type="ECO:0000256" key="1">
    <source>
        <dbReference type="ARBA" id="ARBA00023002"/>
    </source>
</evidence>
<dbReference type="AlphaFoldDB" id="A0AA40BX86"/>
<keyword evidence="3" id="KW-1185">Reference proteome</keyword>
<dbReference type="PRINTS" id="PR00081">
    <property type="entry name" value="GDHRDH"/>
</dbReference>
<name>A0AA40BX86_9PEZI</name>
<evidence type="ECO:0000313" key="2">
    <source>
        <dbReference type="EMBL" id="KAK0617121.1"/>
    </source>
</evidence>
<evidence type="ECO:0000313" key="3">
    <source>
        <dbReference type="Proteomes" id="UP001175000"/>
    </source>
</evidence>
<dbReference type="SUPFAM" id="SSF51735">
    <property type="entry name" value="NAD(P)-binding Rossmann-fold domains"/>
    <property type="match status" value="1"/>
</dbReference>
<dbReference type="Pfam" id="PF00106">
    <property type="entry name" value="adh_short"/>
    <property type="match status" value="1"/>
</dbReference>
<dbReference type="EMBL" id="JAULSU010000005">
    <property type="protein sequence ID" value="KAK0617121.1"/>
    <property type="molecule type" value="Genomic_DNA"/>
</dbReference>
<organism evidence="2 3">
    <name type="scientific">Immersiella caudata</name>
    <dbReference type="NCBI Taxonomy" id="314043"/>
    <lineage>
        <taxon>Eukaryota</taxon>
        <taxon>Fungi</taxon>
        <taxon>Dikarya</taxon>
        <taxon>Ascomycota</taxon>
        <taxon>Pezizomycotina</taxon>
        <taxon>Sordariomycetes</taxon>
        <taxon>Sordariomycetidae</taxon>
        <taxon>Sordariales</taxon>
        <taxon>Lasiosphaeriaceae</taxon>
        <taxon>Immersiella</taxon>
    </lineage>
</organism>
<dbReference type="GO" id="GO:0016491">
    <property type="term" value="F:oxidoreductase activity"/>
    <property type="evidence" value="ECO:0007669"/>
    <property type="project" value="UniProtKB-KW"/>
</dbReference>
<dbReference type="InterPro" id="IPR036291">
    <property type="entry name" value="NAD(P)-bd_dom_sf"/>
</dbReference>
<proteinExistence type="predicted"/>
<dbReference type="InterPro" id="IPR002347">
    <property type="entry name" value="SDR_fam"/>
</dbReference>
<dbReference type="Gene3D" id="3.40.50.720">
    <property type="entry name" value="NAD(P)-binding Rossmann-like Domain"/>
    <property type="match status" value="1"/>
</dbReference>
<evidence type="ECO:0008006" key="4">
    <source>
        <dbReference type="Google" id="ProtNLM"/>
    </source>
</evidence>
<dbReference type="PANTHER" id="PTHR43157">
    <property type="entry name" value="PHOSPHATIDYLINOSITOL-GLYCAN BIOSYNTHESIS CLASS F PROTEIN-RELATED"/>
    <property type="match status" value="1"/>
</dbReference>
<dbReference type="Proteomes" id="UP001175000">
    <property type="component" value="Unassembled WGS sequence"/>
</dbReference>
<keyword evidence="1" id="KW-0560">Oxidoreductase</keyword>
<gene>
    <name evidence="2" type="ORF">B0T14DRAFT_538750</name>
</gene>
<protein>
    <recommendedName>
        <fullName evidence="4">NAD(P)-binding protein</fullName>
    </recommendedName>
</protein>
<sequence>MHPMLRLAIEQFTTLPLPSPSPAQLSKLPSSTYIVTGANTGLGLETARHLIALGASQVVLAVRNLSAGETAKASILESTSCDVKRVSVWSLDLSSYASIKGFAERAKGLERVDGVVCNAGVYMDRWEVADGEEEVSLRVNVAGTVLLGLLVMPKLMETERRFQGVKSRMVFVVSTLGFTANGELDRAGTEEIWKGLNEKERWEGRMDLRYGLTKLVEMYAVREFAESFPVEGTGVVVNMVCPGLCTTGLARDASTLTRAVQGGLRTIMARTAEQGSRTILHAVFTEEETHGKRLSGCAVKEHWIPSWMTDEAGQQTQKQIWKELVAKLEAVRPGCTTLS</sequence>
<dbReference type="PANTHER" id="PTHR43157:SF31">
    <property type="entry name" value="PHOSPHATIDYLINOSITOL-GLYCAN BIOSYNTHESIS CLASS F PROTEIN"/>
    <property type="match status" value="1"/>
</dbReference>